<keyword evidence="10" id="KW-1185">Reference proteome</keyword>
<dbReference type="Proteomes" id="UP000315112">
    <property type="component" value="Unassembled WGS sequence"/>
</dbReference>
<dbReference type="OrthoDB" id="9792579at2"/>
<feature type="transmembrane region" description="Helical" evidence="6">
    <location>
        <begin position="91"/>
        <end position="109"/>
    </location>
</feature>
<dbReference type="RefSeq" id="WP_145880529.1">
    <property type="nucleotide sequence ID" value="NZ_CP046904.1"/>
</dbReference>
<feature type="transmembrane region" description="Helical" evidence="6">
    <location>
        <begin position="137"/>
        <end position="159"/>
    </location>
</feature>
<evidence type="ECO:0000256" key="2">
    <source>
        <dbReference type="ARBA" id="ARBA00022475"/>
    </source>
</evidence>
<accession>A0A562PGE5</accession>
<evidence type="ECO:0000313" key="7">
    <source>
        <dbReference type="EMBL" id="QGZ40317.1"/>
    </source>
</evidence>
<evidence type="ECO:0000313" key="10">
    <source>
        <dbReference type="Proteomes" id="UP000437862"/>
    </source>
</evidence>
<protein>
    <submittedName>
        <fullName evidence="7">ABC transporter permease</fullName>
    </submittedName>
    <submittedName>
        <fullName evidence="8">Simple sugar transport system permease protein</fullName>
    </submittedName>
</protein>
<dbReference type="GO" id="GO:0022857">
    <property type="term" value="F:transmembrane transporter activity"/>
    <property type="evidence" value="ECO:0007669"/>
    <property type="project" value="InterPro"/>
</dbReference>
<dbReference type="AlphaFoldDB" id="A0A562PGE5"/>
<organism evidence="8 9">
    <name type="scientific">Pseudoduganella flava</name>
    <dbReference type="NCBI Taxonomy" id="871742"/>
    <lineage>
        <taxon>Bacteria</taxon>
        <taxon>Pseudomonadati</taxon>
        <taxon>Pseudomonadota</taxon>
        <taxon>Betaproteobacteria</taxon>
        <taxon>Burkholderiales</taxon>
        <taxon>Oxalobacteraceae</taxon>
        <taxon>Telluria group</taxon>
        <taxon>Pseudoduganella</taxon>
    </lineage>
</organism>
<dbReference type="Pfam" id="PF02653">
    <property type="entry name" value="BPD_transp_2"/>
    <property type="match status" value="1"/>
</dbReference>
<reference evidence="7 10" key="3">
    <citation type="submission" date="2019-12" db="EMBL/GenBank/DDBJ databases">
        <title>Draft Genome Sequences of Six Type Strains of the Genus Massilia.</title>
        <authorList>
            <person name="Miess H."/>
            <person name="Frediansyah A."/>
            <person name="Goeker M."/>
            <person name="Gross H."/>
        </authorList>
    </citation>
    <scope>NUCLEOTIDE SEQUENCE [LARGE SCALE GENOMIC DNA]</scope>
    <source>
        <strain evidence="7 10">DSM 26639</strain>
    </source>
</reference>
<proteinExistence type="predicted"/>
<gene>
    <name evidence="7" type="ORF">GO485_15500</name>
    <name evidence="8" type="ORF">IP92_05072</name>
</gene>
<reference evidence="8 9" key="1">
    <citation type="journal article" date="2015" name="Stand. Genomic Sci.">
        <title>Genomic Encyclopedia of Bacterial and Archaeal Type Strains, Phase III: the genomes of soil and plant-associated and newly described type strains.</title>
        <authorList>
            <person name="Whitman W.B."/>
            <person name="Woyke T."/>
            <person name="Klenk H.P."/>
            <person name="Zhou Y."/>
            <person name="Lilburn T.G."/>
            <person name="Beck B.J."/>
            <person name="De Vos P."/>
            <person name="Vandamme P."/>
            <person name="Eisen J.A."/>
            <person name="Garrity G."/>
            <person name="Hugenholtz P."/>
            <person name="Kyrpides N.C."/>
        </authorList>
    </citation>
    <scope>NUCLEOTIDE SEQUENCE [LARGE SCALE GENOMIC DNA]</scope>
    <source>
        <strain evidence="8 9">CGMCC 1.10685</strain>
    </source>
</reference>
<evidence type="ECO:0000313" key="9">
    <source>
        <dbReference type="Proteomes" id="UP000315112"/>
    </source>
</evidence>
<reference evidence="8" key="2">
    <citation type="submission" date="2019-07" db="EMBL/GenBank/DDBJ databases">
        <authorList>
            <person name="Whitman W."/>
            <person name="Huntemann M."/>
            <person name="Clum A."/>
            <person name="Pillay M."/>
            <person name="Palaniappan K."/>
            <person name="Varghese N."/>
            <person name="Mikhailova N."/>
            <person name="Stamatis D."/>
            <person name="Reddy T."/>
            <person name="Daum C."/>
            <person name="Shapiro N."/>
            <person name="Ivanova N."/>
            <person name="Kyrpides N."/>
            <person name="Woyke T."/>
        </authorList>
    </citation>
    <scope>NUCLEOTIDE SEQUENCE</scope>
    <source>
        <strain evidence="8">CGMCC 1.10685</strain>
    </source>
</reference>
<comment type="subcellular location">
    <subcellularLocation>
        <location evidence="1">Cell membrane</location>
        <topology evidence="1">Multi-pass membrane protein</topology>
    </subcellularLocation>
</comment>
<keyword evidence="5 6" id="KW-0472">Membrane</keyword>
<keyword evidence="2" id="KW-1003">Cell membrane</keyword>
<dbReference type="GO" id="GO:0005886">
    <property type="term" value="C:plasma membrane"/>
    <property type="evidence" value="ECO:0007669"/>
    <property type="project" value="UniProtKB-SubCell"/>
</dbReference>
<sequence>MNTDYVIAFLASTAGAATPLVLASSGELVAERSGVLNLGLEGIMLVGAVAGFTAALHTGSLGIGMLAALLAGAAMALVFAFLVLTLQTNQVATGLALTLFGIGLSAFIGRDLVGQTIAPLPALSFPILSDLPFVGPLLFRFDAVVYGSLLLVALVAWVLGRTRLGLQIRAVGEAPHSAHAIGMSVTGLRYGTVLFGGAMSGLAGAYLSLALTPMWVEGMTAGRGWIALAQVVFATWKPRGLLLGAYLFGGVTVLQFHGQGLGIAVPSQFLSMLPYLATIVVLVIICRDPKTILLNKPMSLGRNFRAD</sequence>
<dbReference type="InterPro" id="IPR001851">
    <property type="entry name" value="ABC_transp_permease"/>
</dbReference>
<evidence type="ECO:0000256" key="1">
    <source>
        <dbReference type="ARBA" id="ARBA00004651"/>
    </source>
</evidence>
<dbReference type="EMBL" id="CP046904">
    <property type="protein sequence ID" value="QGZ40317.1"/>
    <property type="molecule type" value="Genomic_DNA"/>
</dbReference>
<keyword evidence="8" id="KW-0813">Transport</keyword>
<feature type="transmembrane region" description="Helical" evidence="6">
    <location>
        <begin position="35"/>
        <end position="56"/>
    </location>
</feature>
<evidence type="ECO:0000256" key="3">
    <source>
        <dbReference type="ARBA" id="ARBA00022692"/>
    </source>
</evidence>
<dbReference type="CDD" id="cd06580">
    <property type="entry name" value="TM_PBP1_transp_TpRbsC_like"/>
    <property type="match status" value="1"/>
</dbReference>
<dbReference type="PANTHER" id="PTHR43370">
    <property type="entry name" value="SUGAR ABC TRANSPORTER INTEGRAL MEMBRANE PROTEIN-RELATED"/>
    <property type="match status" value="1"/>
</dbReference>
<evidence type="ECO:0000256" key="5">
    <source>
        <dbReference type="ARBA" id="ARBA00023136"/>
    </source>
</evidence>
<keyword evidence="3 6" id="KW-0812">Transmembrane</keyword>
<dbReference type="PANTHER" id="PTHR43370:SF2">
    <property type="entry name" value="ABC TRANSPORTER PERMEASE PROTEIN"/>
    <property type="match status" value="1"/>
</dbReference>
<name>A0A562PGE5_9BURK</name>
<feature type="transmembrane region" description="Helical" evidence="6">
    <location>
        <begin position="190"/>
        <end position="209"/>
    </location>
</feature>
<dbReference type="EMBL" id="VLKW01000012">
    <property type="protein sequence ID" value="TWI43507.1"/>
    <property type="molecule type" value="Genomic_DNA"/>
</dbReference>
<feature type="transmembrane region" description="Helical" evidence="6">
    <location>
        <begin position="6"/>
        <end position="23"/>
    </location>
</feature>
<evidence type="ECO:0000256" key="4">
    <source>
        <dbReference type="ARBA" id="ARBA00022989"/>
    </source>
</evidence>
<dbReference type="Proteomes" id="UP000437862">
    <property type="component" value="Chromosome"/>
</dbReference>
<evidence type="ECO:0000313" key="8">
    <source>
        <dbReference type="EMBL" id="TWI43507.1"/>
    </source>
</evidence>
<feature type="transmembrane region" description="Helical" evidence="6">
    <location>
        <begin position="62"/>
        <end position="84"/>
    </location>
</feature>
<keyword evidence="8" id="KW-0762">Sugar transport</keyword>
<keyword evidence="4 6" id="KW-1133">Transmembrane helix</keyword>
<evidence type="ECO:0000256" key="6">
    <source>
        <dbReference type="SAM" id="Phobius"/>
    </source>
</evidence>
<feature type="transmembrane region" description="Helical" evidence="6">
    <location>
        <begin position="269"/>
        <end position="286"/>
    </location>
</feature>